<accession>A0A1G8QBP7</accession>
<feature type="region of interest" description="Disordered" evidence="1">
    <location>
        <begin position="1"/>
        <end position="25"/>
    </location>
</feature>
<keyword evidence="3" id="KW-1185">Reference proteome</keyword>
<organism evidence="2 3">
    <name type="scientific">Aliiruegeria lutimaris</name>
    <dbReference type="NCBI Taxonomy" id="571298"/>
    <lineage>
        <taxon>Bacteria</taxon>
        <taxon>Pseudomonadati</taxon>
        <taxon>Pseudomonadota</taxon>
        <taxon>Alphaproteobacteria</taxon>
        <taxon>Rhodobacterales</taxon>
        <taxon>Roseobacteraceae</taxon>
        <taxon>Aliiruegeria</taxon>
    </lineage>
</organism>
<evidence type="ECO:0000313" key="3">
    <source>
        <dbReference type="Proteomes" id="UP000199382"/>
    </source>
</evidence>
<dbReference type="AlphaFoldDB" id="A0A1G8QBP7"/>
<evidence type="ECO:0000256" key="1">
    <source>
        <dbReference type="SAM" id="MobiDB-lite"/>
    </source>
</evidence>
<proteinExistence type="predicted"/>
<dbReference type="RefSeq" id="WP_139188322.1">
    <property type="nucleotide sequence ID" value="NZ_FNEK01000010.1"/>
</dbReference>
<dbReference type="Proteomes" id="UP000199382">
    <property type="component" value="Unassembled WGS sequence"/>
</dbReference>
<protein>
    <submittedName>
        <fullName evidence="2">Uncharacterized protein</fullName>
    </submittedName>
</protein>
<reference evidence="2 3" key="1">
    <citation type="submission" date="2016-10" db="EMBL/GenBank/DDBJ databases">
        <authorList>
            <person name="de Groot N.N."/>
        </authorList>
    </citation>
    <scope>NUCLEOTIDE SEQUENCE [LARGE SCALE GENOMIC DNA]</scope>
    <source>
        <strain evidence="2 3">DSM 25294</strain>
    </source>
</reference>
<dbReference type="EMBL" id="FNEK01000010">
    <property type="protein sequence ID" value="SDJ02229.1"/>
    <property type="molecule type" value="Genomic_DNA"/>
</dbReference>
<gene>
    <name evidence="2" type="ORF">SAMN04488026_101098</name>
</gene>
<sequence length="63" mass="6945">MTDKRNSPAAWGGGTGWNNSLGRANDPKLARFSLKGTVRGWRVGNLRLEAGTDWNDFLTEVQP</sequence>
<name>A0A1G8QBP7_9RHOB</name>
<evidence type="ECO:0000313" key="2">
    <source>
        <dbReference type="EMBL" id="SDJ02229.1"/>
    </source>
</evidence>
<dbReference type="STRING" id="571298.SAMN04488026_101098"/>